<accession>A0ABD5C9L0</accession>
<sequence>MAMNWKYMPVLKWKRGERDALRYLKDEQWEGITPLLELQPISVAPEVAALRKALPTYLQEVAEQIAKSVPVDVPVCIDTGYVSSSYAKQVNLLLVICRVLNKQLEHQVVPVIRSSWLELLPVLTPSLTEELATYDAVILRFRTDQFAAAQVKSGVDALAEIVKKRRIHLMMDQYSLVDRQAAACVSDVTPYLHAALGVGCGSVTLAGGSFPVNLTGKKPGFTDIPRVEWRIWSSVKKNPAFAPLRYADYTVTNPEPLPEDLDPKAVNPAIAIRYATDGFWRLFKGKGFKGAPRGELRGLCKLLTMDPVYSGEPFSYGDGKYFKDANGSDKNGVPWTWRRDATNHHMVLTSDALT</sequence>
<dbReference type="Proteomes" id="UP001245184">
    <property type="component" value="Unassembled WGS sequence"/>
</dbReference>
<dbReference type="EMBL" id="JAVIZN010000002">
    <property type="protein sequence ID" value="MDR6201876.1"/>
    <property type="molecule type" value="Genomic_DNA"/>
</dbReference>
<evidence type="ECO:0008006" key="3">
    <source>
        <dbReference type="Google" id="ProtNLM"/>
    </source>
</evidence>
<dbReference type="Pfam" id="PF14350">
    <property type="entry name" value="Beta_protein"/>
    <property type="match status" value="1"/>
</dbReference>
<gene>
    <name evidence="1" type="ORF">QF025_000596</name>
</gene>
<dbReference type="AlphaFoldDB" id="A0ABD5C9L0"/>
<protein>
    <recommendedName>
        <fullName evidence="3">Beta protein</fullName>
    </recommendedName>
</protein>
<reference evidence="1 2" key="1">
    <citation type="submission" date="2023-08" db="EMBL/GenBank/DDBJ databases">
        <title>Genome sequencing of plant associated microbes to promote plant fitness in Sorghum bicolor and Oryza sativa.</title>
        <authorList>
            <person name="Coleman-Derr D."/>
        </authorList>
    </citation>
    <scope>NUCLEOTIDE SEQUENCE [LARGE SCALE GENOMIC DNA]</scope>
    <source>
        <strain evidence="1 2">SLBN-33</strain>
    </source>
</reference>
<evidence type="ECO:0000313" key="1">
    <source>
        <dbReference type="EMBL" id="MDR6201876.1"/>
    </source>
</evidence>
<organism evidence="1 2">
    <name type="scientific">Paraburkholderia graminis</name>
    <dbReference type="NCBI Taxonomy" id="60548"/>
    <lineage>
        <taxon>Bacteria</taxon>
        <taxon>Pseudomonadati</taxon>
        <taxon>Pseudomonadota</taxon>
        <taxon>Betaproteobacteria</taxon>
        <taxon>Burkholderiales</taxon>
        <taxon>Burkholderiaceae</taxon>
        <taxon>Paraburkholderia</taxon>
    </lineage>
</organism>
<comment type="caution">
    <text evidence="1">The sequence shown here is derived from an EMBL/GenBank/DDBJ whole genome shotgun (WGS) entry which is preliminary data.</text>
</comment>
<name>A0ABD5C9L0_9BURK</name>
<dbReference type="InterPro" id="IPR025683">
    <property type="entry name" value="Protein_beta"/>
</dbReference>
<proteinExistence type="predicted"/>
<evidence type="ECO:0000313" key="2">
    <source>
        <dbReference type="Proteomes" id="UP001245184"/>
    </source>
</evidence>